<comment type="caution">
    <text evidence="2">The sequence shown here is derived from an EMBL/GenBank/DDBJ whole genome shotgun (WGS) entry which is preliminary data.</text>
</comment>
<sequence length="215" mass="24706">MVEDELARYGIAVLYSWIVDGSLQSRIRRLSGHAVHLSSEHLADHDGLSELVHTTVAVALRQFRRRALAGTGWQPEKGASVRTFFVGRCLLSFPNEYRRWVREQRQWGPLPPVPLREAEHLAARDPLSRPEELVIDRRTVHALLVEADPRTRRALVGLLYGYPQAVIAAELGMTIKSIEMLLYRHRRRLRNGAAPHRRTPPEKRSRYGRGDCDRR</sequence>
<organism evidence="2 3">
    <name type="scientific">Streptomyces pathocidini</name>
    <dbReference type="NCBI Taxonomy" id="1650571"/>
    <lineage>
        <taxon>Bacteria</taxon>
        <taxon>Bacillati</taxon>
        <taxon>Actinomycetota</taxon>
        <taxon>Actinomycetes</taxon>
        <taxon>Kitasatosporales</taxon>
        <taxon>Streptomycetaceae</taxon>
        <taxon>Streptomyces</taxon>
    </lineage>
</organism>
<reference evidence="2 3" key="1">
    <citation type="submission" date="2024-10" db="EMBL/GenBank/DDBJ databases">
        <title>The Natural Products Discovery Center: Release of the First 8490 Sequenced Strains for Exploring Actinobacteria Biosynthetic Diversity.</title>
        <authorList>
            <person name="Kalkreuter E."/>
            <person name="Kautsar S.A."/>
            <person name="Yang D."/>
            <person name="Bader C.D."/>
            <person name="Teijaro C.N."/>
            <person name="Fluegel L."/>
            <person name="Davis C.M."/>
            <person name="Simpson J.R."/>
            <person name="Lauterbach L."/>
            <person name="Steele A.D."/>
            <person name="Gui C."/>
            <person name="Meng S."/>
            <person name="Li G."/>
            <person name="Viehrig K."/>
            <person name="Ye F."/>
            <person name="Su P."/>
            <person name="Kiefer A.F."/>
            <person name="Nichols A."/>
            <person name="Cepeda A.J."/>
            <person name="Yan W."/>
            <person name="Fan B."/>
            <person name="Jiang Y."/>
            <person name="Adhikari A."/>
            <person name="Zheng C.-J."/>
            <person name="Schuster L."/>
            <person name="Cowan T.M."/>
            <person name="Smanski M.J."/>
            <person name="Chevrette M.G."/>
            <person name="De Carvalho L.P.S."/>
            <person name="Shen B."/>
        </authorList>
    </citation>
    <scope>NUCLEOTIDE SEQUENCE [LARGE SCALE GENOMIC DNA]</scope>
    <source>
        <strain evidence="2 3">NPDC020327</strain>
    </source>
</reference>
<name>A0ABW7UXW8_9ACTN</name>
<evidence type="ECO:0000313" key="2">
    <source>
        <dbReference type="EMBL" id="MFI1966531.1"/>
    </source>
</evidence>
<evidence type="ECO:0000256" key="1">
    <source>
        <dbReference type="SAM" id="MobiDB-lite"/>
    </source>
</evidence>
<protein>
    <submittedName>
        <fullName evidence="2">Uncharacterized protein</fullName>
    </submittedName>
</protein>
<dbReference type="EMBL" id="JBIRWE010000009">
    <property type="protein sequence ID" value="MFI1966531.1"/>
    <property type="molecule type" value="Genomic_DNA"/>
</dbReference>
<keyword evidence="3" id="KW-1185">Reference proteome</keyword>
<accession>A0ABW7UXW8</accession>
<proteinExistence type="predicted"/>
<evidence type="ECO:0000313" key="3">
    <source>
        <dbReference type="Proteomes" id="UP001611548"/>
    </source>
</evidence>
<feature type="region of interest" description="Disordered" evidence="1">
    <location>
        <begin position="191"/>
        <end position="215"/>
    </location>
</feature>
<dbReference type="Proteomes" id="UP001611548">
    <property type="component" value="Unassembled WGS sequence"/>
</dbReference>
<gene>
    <name evidence="2" type="ORF">ACH429_20880</name>
</gene>
<feature type="compositionally biased region" description="Basic and acidic residues" evidence="1">
    <location>
        <begin position="199"/>
        <end position="215"/>
    </location>
</feature>
<dbReference type="RefSeq" id="WP_055471101.1">
    <property type="nucleotide sequence ID" value="NZ_JBIRWE010000009.1"/>
</dbReference>